<dbReference type="SUPFAM" id="SSF53335">
    <property type="entry name" value="S-adenosyl-L-methionine-dependent methyltransferases"/>
    <property type="match status" value="1"/>
</dbReference>
<organism evidence="1 2">
    <name type="scientific">Thiorhodovibrio frisius</name>
    <dbReference type="NCBI Taxonomy" id="631362"/>
    <lineage>
        <taxon>Bacteria</taxon>
        <taxon>Pseudomonadati</taxon>
        <taxon>Pseudomonadota</taxon>
        <taxon>Gammaproteobacteria</taxon>
        <taxon>Chromatiales</taxon>
        <taxon>Chromatiaceae</taxon>
        <taxon>Thiorhodovibrio</taxon>
    </lineage>
</organism>
<sequence>MTGNTLQPWRAARLARQGQMENAIGLLRHTLRQSKDRSLLARTLLSELCCPATSDPSKHPRPAPPAPHGLRLGLELGFAPDRIPETPKLTADAELHHQAGRYREAAQCWQDVADLLQEDTPESVYRQLSEAMARNTQGFGGTRAENHTWGDCHKHDLLSWLHAELDTQRYLEIGVDAGLSLARAPCAVLGIDPRPELKLAVALSEQAQINTQSSDAFFREQAASRLQPAPDLVFIDGMHLFEFALRDFINVERHAAPHTLVVIDDIYPCHPTQAARHRRSDAWTGDIWKLHRILQDCRPDLTLVALNAYTTGLLLIAGLDPQDRVLPAVYAAQARRYLETDTAPAEVLAREGAIPSDHALVKALVAVLKQARLEAWSVAQVRAGLAALQPALSAAQQAYQGRAEAGIGQCQLLADQRHWPVAVQLFLPQAEAPHHREQASLWYWIKPGRWERLRFALPTEALSLPQPLRLDPAERPCRLHIRALRVLCGEQAQPWWSAEHDTDSAQAFAALRVQGDAVREASERELVITSTGTDPQLLLPVLAPANGAELPTGPCWLEVELLVEVEPDDPPMIPTDGV</sequence>
<reference evidence="1 2" key="2">
    <citation type="submission" date="2011-11" db="EMBL/GenBank/DDBJ databases">
        <authorList>
            <consortium name="US DOE Joint Genome Institute"/>
            <person name="Lucas S."/>
            <person name="Han J."/>
            <person name="Lapidus A."/>
            <person name="Cheng J.-F."/>
            <person name="Goodwin L."/>
            <person name="Pitluck S."/>
            <person name="Peters L."/>
            <person name="Ovchinnikova G."/>
            <person name="Zhang X."/>
            <person name="Detter J.C."/>
            <person name="Han C."/>
            <person name="Tapia R."/>
            <person name="Land M."/>
            <person name="Hauser L."/>
            <person name="Kyrpides N."/>
            <person name="Ivanova N."/>
            <person name="Pagani I."/>
            <person name="Vogl K."/>
            <person name="Liu Z."/>
            <person name="Overmann J."/>
            <person name="Frigaard N.-U."/>
            <person name="Bryant D."/>
            <person name="Woyke T."/>
        </authorList>
    </citation>
    <scope>NUCLEOTIDE SEQUENCE [LARGE SCALE GENOMIC DNA]</scope>
    <source>
        <strain evidence="1 2">970</strain>
    </source>
</reference>
<dbReference type="Pfam" id="PF13578">
    <property type="entry name" value="Methyltransf_24"/>
    <property type="match status" value="1"/>
</dbReference>
<proteinExistence type="predicted"/>
<accession>H8YWD5</accession>
<dbReference type="STRING" id="631362.Thi970DRAFT_00393"/>
<evidence type="ECO:0008006" key="3">
    <source>
        <dbReference type="Google" id="ProtNLM"/>
    </source>
</evidence>
<dbReference type="Gene3D" id="3.40.50.150">
    <property type="entry name" value="Vaccinia Virus protein VP39"/>
    <property type="match status" value="1"/>
</dbReference>
<dbReference type="eggNOG" id="COG4122">
    <property type="taxonomic scope" value="Bacteria"/>
</dbReference>
<reference evidence="2" key="1">
    <citation type="submission" date="2011-06" db="EMBL/GenBank/DDBJ databases">
        <authorList>
            <consortium name="US DOE Joint Genome Institute (JGI-PGF)"/>
            <person name="Lucas S."/>
            <person name="Han J."/>
            <person name="Lapidus A."/>
            <person name="Cheng J.-F."/>
            <person name="Goodwin L."/>
            <person name="Pitluck S."/>
            <person name="Peters L."/>
            <person name="Land M.L."/>
            <person name="Hauser L."/>
            <person name="Vogl K."/>
            <person name="Liu Z."/>
            <person name="Overmann J."/>
            <person name="Frigaard N.-U."/>
            <person name="Bryant D.A."/>
            <person name="Woyke T.J."/>
        </authorList>
    </citation>
    <scope>NUCLEOTIDE SEQUENCE [LARGE SCALE GENOMIC DNA]</scope>
    <source>
        <strain evidence="2">970</strain>
    </source>
</reference>
<dbReference type="HOGENOM" id="CLU_471665_0_0_6"/>
<protein>
    <recommendedName>
        <fullName evidence="3">Class I SAM-dependent methyltransferase</fullName>
    </recommendedName>
</protein>
<gene>
    <name evidence="1" type="ORF">Thi970DRAFT_00393</name>
</gene>
<dbReference type="InterPro" id="IPR029063">
    <property type="entry name" value="SAM-dependent_MTases_sf"/>
</dbReference>
<evidence type="ECO:0000313" key="1">
    <source>
        <dbReference type="EMBL" id="EIC23679.1"/>
    </source>
</evidence>
<dbReference type="AlphaFoldDB" id="H8YWD5"/>
<dbReference type="EMBL" id="JH603165">
    <property type="protein sequence ID" value="EIC23679.1"/>
    <property type="molecule type" value="Genomic_DNA"/>
</dbReference>
<evidence type="ECO:0000313" key="2">
    <source>
        <dbReference type="Proteomes" id="UP000002964"/>
    </source>
</evidence>
<dbReference type="Proteomes" id="UP000002964">
    <property type="component" value="Unassembled WGS sequence"/>
</dbReference>
<keyword evidence="2" id="KW-1185">Reference proteome</keyword>
<name>H8YWD5_9GAMM</name>